<sequence>MRDRARAAHGKAARGPLRRVIRSIGLCIGLGIGVGAGLGSAIPTPARAEAPLRLTPGDAAAQEAVRNARLWQLRKAQEAGITPGIATARQDLDGDGLPEIIAVLQAPQRCAALGLRNCPLIILHQSAPGRFHEVGSFFGDSARLLDSRSQGWLDLETRFTQGPWRRTTWTGAMYRLRR</sequence>
<dbReference type="OrthoDB" id="5348860at2"/>
<evidence type="ECO:0000256" key="1">
    <source>
        <dbReference type="SAM" id="Phobius"/>
    </source>
</evidence>
<comment type="caution">
    <text evidence="2">The sequence shown here is derived from an EMBL/GenBank/DDBJ whole genome shotgun (WGS) entry which is preliminary data.</text>
</comment>
<name>D5RGP7_9PROT</name>
<evidence type="ECO:0000313" key="2">
    <source>
        <dbReference type="EMBL" id="EFH13527.1"/>
    </source>
</evidence>
<evidence type="ECO:0000313" key="3">
    <source>
        <dbReference type="Proteomes" id="UP000005324"/>
    </source>
</evidence>
<dbReference type="RefSeq" id="WP_007005507.1">
    <property type="nucleotide sequence ID" value="NZ_GG770783.1"/>
</dbReference>
<reference evidence="2 3" key="1">
    <citation type="submission" date="2010-04" db="EMBL/GenBank/DDBJ databases">
        <authorList>
            <person name="Qin X."/>
            <person name="Bachman B."/>
            <person name="Battles P."/>
            <person name="Bell A."/>
            <person name="Bess C."/>
            <person name="Bickham C."/>
            <person name="Chaboub L."/>
            <person name="Chen D."/>
            <person name="Coyle M."/>
            <person name="Deiros D.R."/>
            <person name="Dinh H."/>
            <person name="Forbes L."/>
            <person name="Fowler G."/>
            <person name="Francisco L."/>
            <person name="Fu Q."/>
            <person name="Gubbala S."/>
            <person name="Hale W."/>
            <person name="Han Y."/>
            <person name="Hemphill L."/>
            <person name="Highlander S.K."/>
            <person name="Hirani K."/>
            <person name="Hogues M."/>
            <person name="Jackson L."/>
            <person name="Jakkamsetti A."/>
            <person name="Javaid M."/>
            <person name="Jiang H."/>
            <person name="Korchina V."/>
            <person name="Kovar C."/>
            <person name="Lara F."/>
            <person name="Lee S."/>
            <person name="Mata R."/>
            <person name="Mathew T."/>
            <person name="Moen C."/>
            <person name="Morales K."/>
            <person name="Munidasa M."/>
            <person name="Nazareth L."/>
            <person name="Ngo R."/>
            <person name="Nguyen L."/>
            <person name="Okwuonu G."/>
            <person name="Ongeri F."/>
            <person name="Patil S."/>
            <person name="Petrosino J."/>
            <person name="Pham C."/>
            <person name="Pham P."/>
            <person name="Pu L.-L."/>
            <person name="Puazo M."/>
            <person name="Raj R."/>
            <person name="Reid J."/>
            <person name="Rouhana J."/>
            <person name="Saada N."/>
            <person name="Shang Y."/>
            <person name="Simmons D."/>
            <person name="Thornton R."/>
            <person name="Warren J."/>
            <person name="Weissenberger G."/>
            <person name="Zhang J."/>
            <person name="Zhang L."/>
            <person name="Zhou C."/>
            <person name="Zhu D."/>
            <person name="Muzny D."/>
            <person name="Worley K."/>
            <person name="Gibbs R."/>
        </authorList>
    </citation>
    <scope>NUCLEOTIDE SEQUENCE [LARGE SCALE GENOMIC DNA]</scope>
    <source>
        <strain evidence="2 3">ATCC 49957</strain>
    </source>
</reference>
<keyword evidence="1" id="KW-0812">Transmembrane</keyword>
<evidence type="ECO:0008006" key="4">
    <source>
        <dbReference type="Google" id="ProtNLM"/>
    </source>
</evidence>
<proteinExistence type="predicted"/>
<gene>
    <name evidence="2" type="ORF">HMPREF0731_0256</name>
</gene>
<keyword evidence="1" id="KW-0472">Membrane</keyword>
<accession>D5RGP7</accession>
<feature type="transmembrane region" description="Helical" evidence="1">
    <location>
        <begin position="20"/>
        <end position="42"/>
    </location>
</feature>
<dbReference type="AlphaFoldDB" id="D5RGP7"/>
<keyword evidence="1" id="KW-1133">Transmembrane helix</keyword>
<dbReference type="Proteomes" id="UP000005324">
    <property type="component" value="Unassembled WGS sequence"/>
</dbReference>
<protein>
    <recommendedName>
        <fullName evidence="4">FG-GAP repeat protein</fullName>
    </recommendedName>
</protein>
<organism evidence="2 3">
    <name type="scientific">Pseudoroseomonas cervicalis ATCC 49957</name>
    <dbReference type="NCBI Taxonomy" id="525371"/>
    <lineage>
        <taxon>Bacteria</taxon>
        <taxon>Pseudomonadati</taxon>
        <taxon>Pseudomonadota</taxon>
        <taxon>Alphaproteobacteria</taxon>
        <taxon>Acetobacterales</taxon>
        <taxon>Roseomonadaceae</taxon>
        <taxon>Roseomonas</taxon>
    </lineage>
</organism>
<dbReference type="EMBL" id="ADVL01000055">
    <property type="protein sequence ID" value="EFH13527.1"/>
    <property type="molecule type" value="Genomic_DNA"/>
</dbReference>
<dbReference type="HOGENOM" id="CLU_1509492_0_0_5"/>
<keyword evidence="3" id="KW-1185">Reference proteome</keyword>